<evidence type="ECO:0000256" key="6">
    <source>
        <dbReference type="ARBA" id="ARBA00023143"/>
    </source>
</evidence>
<dbReference type="GO" id="GO:0044780">
    <property type="term" value="P:bacterial-type flagellum assembly"/>
    <property type="evidence" value="ECO:0007669"/>
    <property type="project" value="InterPro"/>
</dbReference>
<evidence type="ECO:0000256" key="1">
    <source>
        <dbReference type="ARBA" id="ARBA00004365"/>
    </source>
</evidence>
<comment type="subcellular location">
    <subcellularLocation>
        <location evidence="1">Bacterial flagellum</location>
    </subcellularLocation>
    <subcellularLocation>
        <location evidence="2">Secreted</location>
    </subcellularLocation>
</comment>
<dbReference type="GO" id="GO:0005576">
    <property type="term" value="C:extracellular region"/>
    <property type="evidence" value="ECO:0007669"/>
    <property type="project" value="UniProtKB-SubCell"/>
</dbReference>
<dbReference type="GO" id="GO:0009424">
    <property type="term" value="C:bacterial-type flagellum hook"/>
    <property type="evidence" value="ECO:0007669"/>
    <property type="project" value="InterPro"/>
</dbReference>
<comment type="caution">
    <text evidence="10">The sequence shown here is derived from an EMBL/GenBank/DDBJ whole genome shotgun (WGS) entry which is preliminary data.</text>
</comment>
<dbReference type="PANTHER" id="PTHR30033">
    <property type="entry name" value="FLAGELLAR HOOK-ASSOCIATED PROTEIN 1"/>
    <property type="match status" value="1"/>
</dbReference>
<dbReference type="InterPro" id="IPR002371">
    <property type="entry name" value="FlgK"/>
</dbReference>
<proteinExistence type="inferred from homology"/>
<evidence type="ECO:0000256" key="5">
    <source>
        <dbReference type="ARBA" id="ARBA00022525"/>
    </source>
</evidence>
<evidence type="ECO:0000256" key="4">
    <source>
        <dbReference type="ARBA" id="ARBA00016244"/>
    </source>
</evidence>
<dbReference type="AlphaFoldDB" id="A0A0P6VI54"/>
<feature type="domain" description="Flagellar basal-body/hook protein C-terminal" evidence="8">
    <location>
        <begin position="580"/>
        <end position="621"/>
    </location>
</feature>
<feature type="coiled-coil region" evidence="7">
    <location>
        <begin position="135"/>
        <end position="187"/>
    </location>
</feature>
<dbReference type="InterPro" id="IPR053927">
    <property type="entry name" value="FlgK_helical"/>
</dbReference>
<evidence type="ECO:0000256" key="7">
    <source>
        <dbReference type="SAM" id="Coils"/>
    </source>
</evidence>
<name>A0A0P6VI54_9HYPH</name>
<dbReference type="STRING" id="665126.ABB55_05455"/>
<keyword evidence="6" id="KW-0975">Bacterial flagellum</keyword>
<evidence type="ECO:0000259" key="8">
    <source>
        <dbReference type="Pfam" id="PF06429"/>
    </source>
</evidence>
<dbReference type="Proteomes" id="UP000048984">
    <property type="component" value="Unassembled WGS sequence"/>
</dbReference>
<dbReference type="Pfam" id="PF06429">
    <property type="entry name" value="Flg_bbr_C"/>
    <property type="match status" value="1"/>
</dbReference>
<evidence type="ECO:0000313" key="11">
    <source>
        <dbReference type="Proteomes" id="UP000048984"/>
    </source>
</evidence>
<evidence type="ECO:0000313" key="10">
    <source>
        <dbReference type="EMBL" id="KPL51742.1"/>
    </source>
</evidence>
<reference evidence="10 11" key="2">
    <citation type="submission" date="2015-10" db="EMBL/GenBank/DDBJ databases">
        <title>Draft Genome Sequence of Prosthecomicrobium hirschii ATCC 27832.</title>
        <authorList>
            <person name="Daniel J."/>
            <person name="Givan S.A."/>
            <person name="Brun Y.V."/>
            <person name="Brown P.J."/>
        </authorList>
    </citation>
    <scope>NUCLEOTIDE SEQUENCE [LARGE SCALE GENOMIC DNA]</scope>
    <source>
        <strain evidence="10 11">16</strain>
    </source>
</reference>
<dbReference type="Pfam" id="PF22638">
    <property type="entry name" value="FlgK_D1"/>
    <property type="match status" value="1"/>
</dbReference>
<comment type="similarity">
    <text evidence="3">Belongs to the flagella basal body rod proteins family.</text>
</comment>
<evidence type="ECO:0000256" key="2">
    <source>
        <dbReference type="ARBA" id="ARBA00004613"/>
    </source>
</evidence>
<dbReference type="EMBL" id="LJYW01000001">
    <property type="protein sequence ID" value="KPL51742.1"/>
    <property type="molecule type" value="Genomic_DNA"/>
</dbReference>
<sequence>MAISSALSIAVSGLASTQRETDTVALNIAHAQQPGYVRREMTVADYVGTNGTIGLRGTVQRQIDTELQRQLNLATPQTTFADVQNRFAGRLDQLMGTPGTSNSLSGVFAAMNEKLQALSASPDSLTARIDAVNAAKRVALNLNQYSADIQDMRTEAEQAIAEGVGRVNTLLQNIETLNEKIVAQKAAKQDCASLEDARDLSVKELATWVDVQTRENGAGQMTVFTRSGLTLVDSSAITLGFDKQGTLSPDTLWNADANLRGVGTITVETNGAPSVDLLAGGLIRSGKLAAYVDVRDRMLVTAQNQMDALAASLADAMQGKDVAGTAVTSGAQAGFDLDLSALQSGNPITLETLDIATGKTKTVTFLRVDSAASLPLSDDATAKAGDTVHGIDFSGGMASVASQIQAALGSAYTVSNPSGSTLRILDDGAAGTIDIKSLTARVTTTAATDGDLGFPLFTDGTGGTLFTDRVDGGLQRRGFSARIAVNDAILQDPSRLVQWQTSPATLAGDPARPNELLSRLANTSFAFGPDTGVVSGQTAFTATIDGFANAVVSHWGMTVSDTQAAKDSQDLIQNNLETRMTESSSVNIDQEMARLIQLQSAYAANARVLQVAREMLDALMRS</sequence>
<protein>
    <recommendedName>
        <fullName evidence="4">Flagellar hook-associated protein 1</fullName>
    </recommendedName>
</protein>
<dbReference type="NCBIfam" id="TIGR02492">
    <property type="entry name" value="flgK_ends"/>
    <property type="match status" value="1"/>
</dbReference>
<dbReference type="GO" id="GO:0005198">
    <property type="term" value="F:structural molecule activity"/>
    <property type="evidence" value="ECO:0007669"/>
    <property type="project" value="InterPro"/>
</dbReference>
<dbReference type="PANTHER" id="PTHR30033:SF1">
    <property type="entry name" value="FLAGELLAR HOOK-ASSOCIATED PROTEIN 1"/>
    <property type="match status" value="1"/>
</dbReference>
<feature type="domain" description="Flagellar hook-associated protein FlgK helical" evidence="9">
    <location>
        <begin position="89"/>
        <end position="327"/>
    </location>
</feature>
<dbReference type="RefSeq" id="WP_054357905.1">
    <property type="nucleotide sequence ID" value="NZ_LJYW01000001.1"/>
</dbReference>
<accession>A0A0P6VI54</accession>
<keyword evidence="7" id="KW-0175">Coiled coil</keyword>
<reference evidence="10 11" key="1">
    <citation type="submission" date="2015-09" db="EMBL/GenBank/DDBJ databases">
        <authorList>
            <person name="Jackson K.R."/>
            <person name="Lunt B.L."/>
            <person name="Fisher J.N.B."/>
            <person name="Gardner A.V."/>
            <person name="Bailey M.E."/>
            <person name="Deus L.M."/>
            <person name="Earl A.S."/>
            <person name="Gibby P.D."/>
            <person name="Hartmann K.A."/>
            <person name="Liu J.E."/>
            <person name="Manci A.M."/>
            <person name="Nielsen D.A."/>
            <person name="Solomon M.B."/>
            <person name="Breakwell D.P."/>
            <person name="Burnett S.H."/>
            <person name="Grose J.H."/>
        </authorList>
    </citation>
    <scope>NUCLEOTIDE SEQUENCE [LARGE SCALE GENOMIC DNA]</scope>
    <source>
        <strain evidence="10 11">16</strain>
    </source>
</reference>
<evidence type="ECO:0000256" key="3">
    <source>
        <dbReference type="ARBA" id="ARBA00009677"/>
    </source>
</evidence>
<gene>
    <name evidence="10" type="ORF">ABB55_05455</name>
</gene>
<keyword evidence="5" id="KW-0964">Secreted</keyword>
<dbReference type="InterPro" id="IPR010930">
    <property type="entry name" value="Flg_bb/hook_C_dom"/>
</dbReference>
<evidence type="ECO:0000259" key="9">
    <source>
        <dbReference type="Pfam" id="PF22638"/>
    </source>
</evidence>
<keyword evidence="11" id="KW-1185">Reference proteome</keyword>
<dbReference type="SUPFAM" id="SSF64518">
    <property type="entry name" value="Phase 1 flagellin"/>
    <property type="match status" value="1"/>
</dbReference>
<organism evidence="10 11">
    <name type="scientific">Prosthecodimorpha hirschii</name>
    <dbReference type="NCBI Taxonomy" id="665126"/>
    <lineage>
        <taxon>Bacteria</taxon>
        <taxon>Pseudomonadati</taxon>
        <taxon>Pseudomonadota</taxon>
        <taxon>Alphaproteobacteria</taxon>
        <taxon>Hyphomicrobiales</taxon>
        <taxon>Ancalomicrobiaceae</taxon>
        <taxon>Prosthecodimorpha</taxon>
    </lineage>
</organism>